<evidence type="ECO:0000256" key="12">
    <source>
        <dbReference type="ARBA" id="ARBA00029326"/>
    </source>
</evidence>
<dbReference type="PIRSF" id="PIRSF017288">
    <property type="entry name" value="PMK_GHMP_euk"/>
    <property type="match status" value="1"/>
</dbReference>
<dbReference type="InterPro" id="IPR016005">
    <property type="entry name" value="Erg8"/>
</dbReference>
<gene>
    <name evidence="15" type="primary">MVAK2</name>
</gene>
<dbReference type="EC" id="2.7.4.2" evidence="3 13"/>
<keyword evidence="6" id="KW-0547">Nucleotide-binding</keyword>
<keyword evidence="10 13" id="KW-0443">Lipid metabolism</keyword>
<evidence type="ECO:0000256" key="4">
    <source>
        <dbReference type="ARBA" id="ARBA00022516"/>
    </source>
</evidence>
<proteinExistence type="inferred from homology"/>
<evidence type="ECO:0000256" key="6">
    <source>
        <dbReference type="ARBA" id="ARBA00022741"/>
    </source>
</evidence>
<name>A0A2Z6EYX1_RHOTO</name>
<dbReference type="GO" id="GO:0004631">
    <property type="term" value="F:phosphomevalonate kinase activity"/>
    <property type="evidence" value="ECO:0007669"/>
    <property type="project" value="UniProtKB-UniRule"/>
</dbReference>
<evidence type="ECO:0000256" key="8">
    <source>
        <dbReference type="ARBA" id="ARBA00022840"/>
    </source>
</evidence>
<keyword evidence="7 13" id="KW-0418">Kinase</keyword>
<evidence type="ECO:0000256" key="5">
    <source>
        <dbReference type="ARBA" id="ARBA00022679"/>
    </source>
</evidence>
<dbReference type="InterPro" id="IPR036554">
    <property type="entry name" value="GHMP_kinase_C_sf"/>
</dbReference>
<dbReference type="Gene3D" id="3.30.230.10">
    <property type="match status" value="1"/>
</dbReference>
<dbReference type="PANTHER" id="PTHR31814">
    <property type="match status" value="1"/>
</dbReference>
<dbReference type="Gene3D" id="3.30.70.890">
    <property type="entry name" value="GHMP kinase, C-terminal domain"/>
    <property type="match status" value="1"/>
</dbReference>
<dbReference type="AlphaFoldDB" id="A0A2Z6EYX1"/>
<evidence type="ECO:0000313" key="15">
    <source>
        <dbReference type="EMBL" id="BBE10607.1"/>
    </source>
</evidence>
<evidence type="ECO:0000256" key="7">
    <source>
        <dbReference type="ARBA" id="ARBA00022777"/>
    </source>
</evidence>
<evidence type="ECO:0000256" key="2">
    <source>
        <dbReference type="ARBA" id="ARBA00006495"/>
    </source>
</evidence>
<evidence type="ECO:0000256" key="10">
    <source>
        <dbReference type="ARBA" id="ARBA00023098"/>
    </source>
</evidence>
<comment type="catalytic activity">
    <reaction evidence="12">
        <text>(R)-5-phosphomevalonate + ATP = (R)-5-diphosphomevalonate + ADP</text>
        <dbReference type="Rhea" id="RHEA:16341"/>
        <dbReference type="ChEBI" id="CHEBI:30616"/>
        <dbReference type="ChEBI" id="CHEBI:57557"/>
        <dbReference type="ChEBI" id="CHEBI:58146"/>
        <dbReference type="ChEBI" id="CHEBI:456216"/>
        <dbReference type="EC" id="2.7.4.2"/>
    </reaction>
    <physiologicalReaction direction="left-to-right" evidence="12">
        <dbReference type="Rhea" id="RHEA:16342"/>
    </physiologicalReaction>
</comment>
<keyword evidence="9 13" id="KW-0752">Steroid biosynthesis</keyword>
<organism evidence="15">
    <name type="scientific">Rhodotorula toruloides</name>
    <name type="common">Yeast</name>
    <name type="synonym">Rhodosporidium toruloides</name>
    <dbReference type="NCBI Taxonomy" id="5286"/>
    <lineage>
        <taxon>Eukaryota</taxon>
        <taxon>Fungi</taxon>
        <taxon>Dikarya</taxon>
        <taxon>Basidiomycota</taxon>
        <taxon>Pucciniomycotina</taxon>
        <taxon>Microbotryomycetes</taxon>
        <taxon>Sporidiobolales</taxon>
        <taxon>Sporidiobolaceae</taxon>
        <taxon>Rhodotorula</taxon>
    </lineage>
</organism>
<dbReference type="InterPro" id="IPR035102">
    <property type="entry name" value="Phosphomevalonate_kinase"/>
</dbReference>
<evidence type="ECO:0000256" key="3">
    <source>
        <dbReference type="ARBA" id="ARBA00012958"/>
    </source>
</evidence>
<keyword evidence="5 13" id="KW-0808">Transferase</keyword>
<dbReference type="InterPro" id="IPR020568">
    <property type="entry name" value="Ribosomal_Su5_D2-typ_SF"/>
</dbReference>
<comment type="pathway">
    <text evidence="1 13">Isoprenoid biosynthesis; isopentenyl diphosphate biosynthesis via mevalonate pathway; isopentenyl diphosphate from (R)-mevalonate: step 2/3.</text>
</comment>
<evidence type="ECO:0000256" key="13">
    <source>
        <dbReference type="PIRNR" id="PIRNR017288"/>
    </source>
</evidence>
<keyword evidence="8" id="KW-0067">ATP-binding</keyword>
<accession>A0A2Z6EYX1</accession>
<dbReference type="InterPro" id="IPR014721">
    <property type="entry name" value="Ribsml_uS5_D2-typ_fold_subgr"/>
</dbReference>
<dbReference type="InterPro" id="IPR013750">
    <property type="entry name" value="GHMP_kinase_C_dom"/>
</dbReference>
<dbReference type="GO" id="GO:0005777">
    <property type="term" value="C:peroxisome"/>
    <property type="evidence" value="ECO:0007669"/>
    <property type="project" value="TreeGrafter"/>
</dbReference>
<dbReference type="Pfam" id="PF08544">
    <property type="entry name" value="GHMP_kinases_C"/>
    <property type="match status" value="1"/>
</dbReference>
<dbReference type="GO" id="GO:0005524">
    <property type="term" value="F:ATP binding"/>
    <property type="evidence" value="ECO:0007669"/>
    <property type="project" value="UniProtKB-UniRule"/>
</dbReference>
<dbReference type="EMBL" id="LC384042">
    <property type="protein sequence ID" value="BBE10607.1"/>
    <property type="molecule type" value="Genomic_DNA"/>
</dbReference>
<dbReference type="GO" id="GO:0006696">
    <property type="term" value="P:ergosterol biosynthetic process"/>
    <property type="evidence" value="ECO:0007669"/>
    <property type="project" value="TreeGrafter"/>
</dbReference>
<sequence>MVRPASPRMPTVVSCPGKVLVAGGYLVLDRQHQGFVSATPSRFYTVIQNAGEPGAGVERFSITVVSPQFVDGRWEYEARKEADEWVVDALGREESSGNTFVHLSVQAALQVASALNPSATLGSLEVTIVGSNDFYSQSRSDSAPVPFSPLNCTIRNVHKTGLGSSAAMVTSLTSSLLLHWTSSPSSSTSASHGRLPNPDDEIIHLLHNLAQYVHSLAQGKVGSGFDVSAAVYGSQTYRRFAVECLGDLLDPQAKGGSKIASKDLLSILSPTLNPAWTAPSTAGAVTSFSLPPHTLLLLADVDAGSNTPSMVGKVMQWKKAAPKEAERVWSELGRSNEALRNVFAELSEAAKKDTSGYEREVARLAGLSAKEWSSSTVPFAAAAQRILNIRALMRYMGEQSGVPIEPPEQTKLLDACSALPGVIGAGVPGAGGYDAIWVLCLDPPSESASNPPASAVESLLFSYTNMSVRPLSQSAWVRGGTFEGEAGLLRERVEEIVGLKEAIERGRKR</sequence>
<keyword evidence="4 13" id="KW-0444">Lipid biosynthesis</keyword>
<dbReference type="PANTHER" id="PTHR31814:SF2">
    <property type="entry name" value="PHOSPHOMEVALONATE KINASE"/>
    <property type="match status" value="1"/>
</dbReference>
<dbReference type="GO" id="GO:0010142">
    <property type="term" value="P:farnesyl diphosphate biosynthetic process, mevalonate pathway"/>
    <property type="evidence" value="ECO:0007669"/>
    <property type="project" value="TreeGrafter"/>
</dbReference>
<reference evidence="15" key="1">
    <citation type="submission" date="2018-05" db="EMBL/GenBank/DDBJ databases">
        <title>Triacylglyceride and carotenoid biosynthesis genes in Rhodosporidium toruloides NBRC10032.</title>
        <authorList>
            <person name="Pham K.D."/>
            <person name="Shida Y."/>
            <person name="Miyata A."/>
            <person name="Yamazaki H."/>
            <person name="Mori K."/>
            <person name="Aburatani S."/>
            <person name="Tashiro K."/>
            <person name="Masaki K."/>
            <person name="Kuhara S."/>
            <person name="Takaku H."/>
            <person name="Ogasawara W."/>
        </authorList>
    </citation>
    <scope>NUCLEOTIDE SEQUENCE</scope>
    <source>
        <strain evidence="15">NBRC 10032</strain>
    </source>
</reference>
<dbReference type="SUPFAM" id="SSF54211">
    <property type="entry name" value="Ribosomal protein S5 domain 2-like"/>
    <property type="match status" value="1"/>
</dbReference>
<evidence type="ECO:0000256" key="9">
    <source>
        <dbReference type="ARBA" id="ARBA00022955"/>
    </source>
</evidence>
<evidence type="ECO:0000256" key="11">
    <source>
        <dbReference type="ARBA" id="ARBA00023221"/>
    </source>
</evidence>
<evidence type="ECO:0000259" key="14">
    <source>
        <dbReference type="Pfam" id="PF08544"/>
    </source>
</evidence>
<dbReference type="GO" id="GO:0019287">
    <property type="term" value="P:isopentenyl diphosphate biosynthetic process, mevalonate pathway"/>
    <property type="evidence" value="ECO:0007669"/>
    <property type="project" value="UniProtKB-UniRule"/>
</dbReference>
<keyword evidence="11 13" id="KW-0753">Steroid metabolism</keyword>
<evidence type="ECO:0000256" key="1">
    <source>
        <dbReference type="ARBA" id="ARBA00005017"/>
    </source>
</evidence>
<comment type="similarity">
    <text evidence="2 13">Belongs to the GHMP kinase family. Mevalonate kinase subfamily.</text>
</comment>
<protein>
    <recommendedName>
        <fullName evidence="3 13">Phosphomevalonate kinase</fullName>
        <ecNumber evidence="3 13">2.7.4.2</ecNumber>
    </recommendedName>
</protein>
<dbReference type="UniPathway" id="UPA00057">
    <property type="reaction ID" value="UER00099"/>
</dbReference>
<feature type="domain" description="GHMP kinase C-terminal" evidence="14">
    <location>
        <begin position="383"/>
        <end position="443"/>
    </location>
</feature>